<name>A0A096D699_FLAPL</name>
<evidence type="ECO:0000313" key="2">
    <source>
        <dbReference type="EMBL" id="KGF53094.1"/>
    </source>
</evidence>
<dbReference type="Gene3D" id="3.40.50.720">
    <property type="entry name" value="NAD(P)-binding Rossmann-like Domain"/>
    <property type="match status" value="1"/>
</dbReference>
<dbReference type="eggNOG" id="COG1179">
    <property type="taxonomic scope" value="Bacteria"/>
</dbReference>
<accession>A0A096D699</accession>
<dbReference type="PANTHER" id="PTHR43267">
    <property type="entry name" value="TRNA THREONYLCARBAMOYLADENOSINE DEHYDRATASE"/>
    <property type="match status" value="1"/>
</dbReference>
<dbReference type="InterPro" id="IPR000594">
    <property type="entry name" value="ThiF_NAD_FAD-bd"/>
</dbReference>
<dbReference type="PANTHER" id="PTHR43267:SF1">
    <property type="entry name" value="TRNA THREONYLCARBAMOYLADENOSINE DEHYDRATASE"/>
    <property type="match status" value="1"/>
</dbReference>
<dbReference type="Proteomes" id="UP000029585">
    <property type="component" value="Unassembled WGS sequence"/>
</dbReference>
<reference evidence="2 3" key="1">
    <citation type="submission" date="2011-08" db="EMBL/GenBank/DDBJ databases">
        <title>The Genome Sequence of Clostridium orbiscindens 1_3_50AFAA.</title>
        <authorList>
            <consortium name="The Broad Institute Genome Sequencing Platform"/>
            <person name="Earl A."/>
            <person name="Ward D."/>
            <person name="Feldgarden M."/>
            <person name="Gevers D."/>
            <person name="Daigneault M."/>
            <person name="Strauss J."/>
            <person name="Allen-Vercoe E."/>
            <person name="Young S.K."/>
            <person name="Zeng Q."/>
            <person name="Gargeya S."/>
            <person name="Fitzgerald M."/>
            <person name="Haas B."/>
            <person name="Abouelleil A."/>
            <person name="Alvarado L."/>
            <person name="Arachchi H.M."/>
            <person name="Berlin A."/>
            <person name="Brown A."/>
            <person name="Chapman S.B."/>
            <person name="Chen Z."/>
            <person name="Dunbar C."/>
            <person name="Freedman E."/>
            <person name="Gearin G."/>
            <person name="Gellesch M."/>
            <person name="Goldberg J."/>
            <person name="Griggs A."/>
            <person name="Gujja S."/>
            <person name="Heiman D."/>
            <person name="Howarth C."/>
            <person name="Larson L."/>
            <person name="Lui A."/>
            <person name="MacDonald P.J.P."/>
            <person name="Montmayeur A."/>
            <person name="Murphy C."/>
            <person name="Neiman D."/>
            <person name="Pearson M."/>
            <person name="Priest M."/>
            <person name="Roberts A."/>
            <person name="Saif S."/>
            <person name="Shea T."/>
            <person name="Shenoy N."/>
            <person name="Sisk P."/>
            <person name="Stolte C."/>
            <person name="Sykes S."/>
            <person name="Wortman J."/>
            <person name="Nusbaum C."/>
            <person name="Birren B."/>
        </authorList>
    </citation>
    <scope>NUCLEOTIDE SEQUENCE [LARGE SCALE GENOMIC DNA]</scope>
    <source>
        <strain evidence="2 3">1_3_50AFAA</strain>
    </source>
</reference>
<dbReference type="AlphaFoldDB" id="A0A096D699"/>
<gene>
    <name evidence="2" type="ORF">HMPREF9460_03835</name>
</gene>
<dbReference type="HOGENOM" id="CLU_013325_4_1_9"/>
<dbReference type="EMBL" id="ADLO01000115">
    <property type="protein sequence ID" value="KGF53094.1"/>
    <property type="molecule type" value="Genomic_DNA"/>
</dbReference>
<dbReference type="GO" id="GO:0061504">
    <property type="term" value="P:cyclic threonylcarbamoyladenosine biosynthetic process"/>
    <property type="evidence" value="ECO:0007669"/>
    <property type="project" value="TreeGrafter"/>
</dbReference>
<dbReference type="GO" id="GO:0061503">
    <property type="term" value="F:tRNA threonylcarbamoyladenosine dehydratase"/>
    <property type="evidence" value="ECO:0007669"/>
    <property type="project" value="TreeGrafter"/>
</dbReference>
<keyword evidence="3" id="KW-1185">Reference proteome</keyword>
<dbReference type="RefSeq" id="WP_423219534.1">
    <property type="nucleotide sequence ID" value="NZ_KN174167.1"/>
</dbReference>
<dbReference type="PATRIC" id="fig|742738.3.peg.3946"/>
<evidence type="ECO:0000313" key="3">
    <source>
        <dbReference type="Proteomes" id="UP000029585"/>
    </source>
</evidence>
<sequence length="246" mass="26958">MDERFLRTEMLLGPQAMERLAAAHVAVFGLGGVGSWCAEALARSGVGALTLVDHDTVGLTNLNRQVEATRSTLGQPKAQAMADRIRDINPDCRLTIRAEKYEAGRREDFFDQPLDYIVDCIDLVSCKLDLIETALTRGVPIVSSLGTGNKLDPGLFRITDLSKTEGCPLARVVRKELRARGILHHRVLWSPEEPKAALQREAPPPAAAPSPAAWPGCLRWLGSCWPEKWSCPLPGCTYKDIPPLVN</sequence>
<evidence type="ECO:0000259" key="1">
    <source>
        <dbReference type="Pfam" id="PF00899"/>
    </source>
</evidence>
<dbReference type="InterPro" id="IPR035985">
    <property type="entry name" value="Ubiquitin-activating_enz"/>
</dbReference>
<dbReference type="Pfam" id="PF00899">
    <property type="entry name" value="ThiF"/>
    <property type="match status" value="1"/>
</dbReference>
<dbReference type="GO" id="GO:0008641">
    <property type="term" value="F:ubiquitin-like modifier activating enzyme activity"/>
    <property type="evidence" value="ECO:0007669"/>
    <property type="project" value="InterPro"/>
</dbReference>
<dbReference type="CDD" id="cd00755">
    <property type="entry name" value="YgdL_like"/>
    <property type="match status" value="1"/>
</dbReference>
<organism evidence="2 3">
    <name type="scientific">Flavonifractor plautii 1_3_50AFAA</name>
    <dbReference type="NCBI Taxonomy" id="742738"/>
    <lineage>
        <taxon>Bacteria</taxon>
        <taxon>Bacillati</taxon>
        <taxon>Bacillota</taxon>
        <taxon>Clostridia</taxon>
        <taxon>Eubacteriales</taxon>
        <taxon>Oscillospiraceae</taxon>
        <taxon>Flavonifractor</taxon>
    </lineage>
</organism>
<feature type="domain" description="THIF-type NAD/FAD binding fold" evidence="1">
    <location>
        <begin position="11"/>
        <end position="150"/>
    </location>
</feature>
<protein>
    <recommendedName>
        <fullName evidence="1">THIF-type NAD/FAD binding fold domain-containing protein</fullName>
    </recommendedName>
</protein>
<dbReference type="InterPro" id="IPR045886">
    <property type="entry name" value="ThiF/MoeB/HesA"/>
</dbReference>
<dbReference type="SUPFAM" id="SSF69572">
    <property type="entry name" value="Activating enzymes of the ubiquitin-like proteins"/>
    <property type="match status" value="1"/>
</dbReference>
<proteinExistence type="predicted"/>
<comment type="caution">
    <text evidence="2">The sequence shown here is derived from an EMBL/GenBank/DDBJ whole genome shotgun (WGS) entry which is preliminary data.</text>
</comment>